<dbReference type="AlphaFoldDB" id="A0A835EJ51"/>
<evidence type="ECO:0000313" key="1">
    <source>
        <dbReference type="EMBL" id="KAF8698201.1"/>
    </source>
</evidence>
<name>A0A835EJ51_9POAL</name>
<reference evidence="1" key="1">
    <citation type="submission" date="2020-07" db="EMBL/GenBank/DDBJ databases">
        <title>Genome sequence and genetic diversity analysis of an under-domesticated orphan crop, white fonio (Digitaria exilis).</title>
        <authorList>
            <person name="Bennetzen J.L."/>
            <person name="Chen S."/>
            <person name="Ma X."/>
            <person name="Wang X."/>
            <person name="Yssel A.E.J."/>
            <person name="Chaluvadi S.R."/>
            <person name="Johnson M."/>
            <person name="Gangashetty P."/>
            <person name="Hamidou F."/>
            <person name="Sanogo M.D."/>
            <person name="Zwaenepoel A."/>
            <person name="Wallace J."/>
            <person name="Van De Peer Y."/>
            <person name="Van Deynze A."/>
        </authorList>
    </citation>
    <scope>NUCLEOTIDE SEQUENCE</scope>
    <source>
        <tissue evidence="1">Leaves</tissue>
    </source>
</reference>
<accession>A0A835EJ51</accession>
<organism evidence="1 2">
    <name type="scientific">Digitaria exilis</name>
    <dbReference type="NCBI Taxonomy" id="1010633"/>
    <lineage>
        <taxon>Eukaryota</taxon>
        <taxon>Viridiplantae</taxon>
        <taxon>Streptophyta</taxon>
        <taxon>Embryophyta</taxon>
        <taxon>Tracheophyta</taxon>
        <taxon>Spermatophyta</taxon>
        <taxon>Magnoliopsida</taxon>
        <taxon>Liliopsida</taxon>
        <taxon>Poales</taxon>
        <taxon>Poaceae</taxon>
        <taxon>PACMAD clade</taxon>
        <taxon>Panicoideae</taxon>
        <taxon>Panicodae</taxon>
        <taxon>Paniceae</taxon>
        <taxon>Anthephorinae</taxon>
        <taxon>Digitaria</taxon>
    </lineage>
</organism>
<sequence length="104" mass="12311">MHLLFSCPFAQACWIYLGVLWDLSLHFDIMILRVRESFGSIIFREVIIMAMWSIWTHRNSIIFDGGSLSFMLWRRSFIEGMNSVILRVKPIMKDKINLWLSSLL</sequence>
<keyword evidence="2" id="KW-1185">Reference proteome</keyword>
<comment type="caution">
    <text evidence="1">The sequence shown here is derived from an EMBL/GenBank/DDBJ whole genome shotgun (WGS) entry which is preliminary data.</text>
</comment>
<dbReference type="Proteomes" id="UP000636709">
    <property type="component" value="Unassembled WGS sequence"/>
</dbReference>
<evidence type="ECO:0000313" key="2">
    <source>
        <dbReference type="Proteomes" id="UP000636709"/>
    </source>
</evidence>
<protein>
    <recommendedName>
        <fullName evidence="3">Reverse transcriptase zinc-binding domain-containing protein</fullName>
    </recommendedName>
</protein>
<dbReference type="OrthoDB" id="675438at2759"/>
<gene>
    <name evidence="1" type="ORF">HU200_035720</name>
</gene>
<dbReference type="EMBL" id="JACEFO010001866">
    <property type="protein sequence ID" value="KAF8698201.1"/>
    <property type="molecule type" value="Genomic_DNA"/>
</dbReference>
<evidence type="ECO:0008006" key="3">
    <source>
        <dbReference type="Google" id="ProtNLM"/>
    </source>
</evidence>
<proteinExistence type="predicted"/>